<name>A0A8H5BRS7_9AGAR</name>
<dbReference type="Proteomes" id="UP000567179">
    <property type="component" value="Unassembled WGS sequence"/>
</dbReference>
<feature type="compositionally biased region" description="Polar residues" evidence="2">
    <location>
        <begin position="20"/>
        <end position="31"/>
    </location>
</feature>
<keyword evidence="1" id="KW-0175">Coiled coil</keyword>
<gene>
    <name evidence="3" type="ORF">D9619_004071</name>
</gene>
<evidence type="ECO:0000256" key="1">
    <source>
        <dbReference type="SAM" id="Coils"/>
    </source>
</evidence>
<organism evidence="3 4">
    <name type="scientific">Psilocybe cf. subviscida</name>
    <dbReference type="NCBI Taxonomy" id="2480587"/>
    <lineage>
        <taxon>Eukaryota</taxon>
        <taxon>Fungi</taxon>
        <taxon>Dikarya</taxon>
        <taxon>Basidiomycota</taxon>
        <taxon>Agaricomycotina</taxon>
        <taxon>Agaricomycetes</taxon>
        <taxon>Agaricomycetidae</taxon>
        <taxon>Agaricales</taxon>
        <taxon>Agaricineae</taxon>
        <taxon>Strophariaceae</taxon>
        <taxon>Psilocybe</taxon>
    </lineage>
</organism>
<protein>
    <submittedName>
        <fullName evidence="3">Uncharacterized protein</fullName>
    </submittedName>
</protein>
<keyword evidence="4" id="KW-1185">Reference proteome</keyword>
<feature type="compositionally biased region" description="Polar residues" evidence="2">
    <location>
        <begin position="1"/>
        <end position="12"/>
    </location>
</feature>
<accession>A0A8H5BRS7</accession>
<evidence type="ECO:0000313" key="4">
    <source>
        <dbReference type="Proteomes" id="UP000567179"/>
    </source>
</evidence>
<comment type="caution">
    <text evidence="3">The sequence shown here is derived from an EMBL/GenBank/DDBJ whole genome shotgun (WGS) entry which is preliminary data.</text>
</comment>
<dbReference type="EMBL" id="JAACJJ010000014">
    <property type="protein sequence ID" value="KAF5327398.1"/>
    <property type="molecule type" value="Genomic_DNA"/>
</dbReference>
<dbReference type="AlphaFoldDB" id="A0A8H5BRS7"/>
<evidence type="ECO:0000256" key="2">
    <source>
        <dbReference type="SAM" id="MobiDB-lite"/>
    </source>
</evidence>
<evidence type="ECO:0000313" key="3">
    <source>
        <dbReference type="EMBL" id="KAF5327398.1"/>
    </source>
</evidence>
<feature type="region of interest" description="Disordered" evidence="2">
    <location>
        <begin position="1"/>
        <end position="34"/>
    </location>
</feature>
<dbReference type="OrthoDB" id="2800503at2759"/>
<reference evidence="3 4" key="1">
    <citation type="journal article" date="2020" name="ISME J.">
        <title>Uncovering the hidden diversity of litter-decomposition mechanisms in mushroom-forming fungi.</title>
        <authorList>
            <person name="Floudas D."/>
            <person name="Bentzer J."/>
            <person name="Ahren D."/>
            <person name="Johansson T."/>
            <person name="Persson P."/>
            <person name="Tunlid A."/>
        </authorList>
    </citation>
    <scope>NUCLEOTIDE SEQUENCE [LARGE SCALE GENOMIC DNA]</scope>
    <source>
        <strain evidence="3 4">CBS 101986</strain>
    </source>
</reference>
<proteinExistence type="predicted"/>
<sequence>MTGSGTQKNNIKPSKDGPPATSTRSSEQQVKTKADAMASLKAAKIISPTTEITSLSMLSEVLLKHALSLTKQGQQSIAYTPLTDKKVLEAIAVLIQHYSESSIMELVNESVQAAMGNVAEQLQNAMKEELTKIRKENAEASTSVVDMAKQVHSSLNKVADGAPSYSKMAASGTGGANPSFIARQAIHVRQFLFKMVDAEGFAGNGKDNASICDTAQKAIANMEAPVDVRVRTVSKNDKRQELLMEMTTEAGADWLRAEGRMARLEHVLGSKLRNRIYQVMVKFVPISFNPETEDQEVLSENGIEVAHLISMRWIKPLERRREDQRFAHLMLTFNDAQSANNTIIRGVVIQGRRRATEKCKKEALRCLKCHTSGNDAKS</sequence>
<feature type="coiled-coil region" evidence="1">
    <location>
        <begin position="108"/>
        <end position="139"/>
    </location>
</feature>